<feature type="non-terminal residue" evidence="2">
    <location>
        <position position="289"/>
    </location>
</feature>
<evidence type="ECO:0000256" key="1">
    <source>
        <dbReference type="SAM" id="MobiDB-lite"/>
    </source>
</evidence>
<sequence length="289" mass="32273">MSNSRDRNNDIDIWWKQLSENIAIKAFNSYPAALRLDDDHKGCLQAIMTLMGERRRSIIWLHSTKELTPPDKAVTISLANVLKKEDRLGGKFVCHSPNTSGRNYLDGIFPAVAYQLGVPRNHFSARCSVVQALRQDPALLHEQSSFVDQIRPLFHEPLKCLRNPWKEGCAANADRSVPKTRAFIFDRIDNCCPPAAYENVAYFLELLLQIVQEDSSIPEAHLFFASGPNFSLEQVFGLFNDPSAAGPLQVLKLPTQSHITIISLPLEKHDSLSSSFSGVPTDDGGDDKE</sequence>
<gene>
    <name evidence="2" type="ORF">CONPUDRAFT_167186</name>
</gene>
<evidence type="ECO:0000313" key="3">
    <source>
        <dbReference type="Proteomes" id="UP000053558"/>
    </source>
</evidence>
<protein>
    <submittedName>
        <fullName evidence="2">Uncharacterized protein</fullName>
    </submittedName>
</protein>
<dbReference type="GeneID" id="19205717"/>
<feature type="region of interest" description="Disordered" evidence="1">
    <location>
        <begin position="270"/>
        <end position="289"/>
    </location>
</feature>
<reference evidence="3" key="1">
    <citation type="journal article" date="2012" name="Science">
        <title>The Paleozoic origin of enzymatic lignin decomposition reconstructed from 31 fungal genomes.</title>
        <authorList>
            <person name="Floudas D."/>
            <person name="Binder M."/>
            <person name="Riley R."/>
            <person name="Barry K."/>
            <person name="Blanchette R.A."/>
            <person name="Henrissat B."/>
            <person name="Martinez A.T."/>
            <person name="Otillar R."/>
            <person name="Spatafora J.W."/>
            <person name="Yadav J.S."/>
            <person name="Aerts A."/>
            <person name="Benoit I."/>
            <person name="Boyd A."/>
            <person name="Carlson A."/>
            <person name="Copeland A."/>
            <person name="Coutinho P.M."/>
            <person name="de Vries R.P."/>
            <person name="Ferreira P."/>
            <person name="Findley K."/>
            <person name="Foster B."/>
            <person name="Gaskell J."/>
            <person name="Glotzer D."/>
            <person name="Gorecki P."/>
            <person name="Heitman J."/>
            <person name="Hesse C."/>
            <person name="Hori C."/>
            <person name="Igarashi K."/>
            <person name="Jurgens J.A."/>
            <person name="Kallen N."/>
            <person name="Kersten P."/>
            <person name="Kohler A."/>
            <person name="Kuees U."/>
            <person name="Kumar T.K.A."/>
            <person name="Kuo A."/>
            <person name="LaButti K."/>
            <person name="Larrondo L.F."/>
            <person name="Lindquist E."/>
            <person name="Ling A."/>
            <person name="Lombard V."/>
            <person name="Lucas S."/>
            <person name="Lundell T."/>
            <person name="Martin R."/>
            <person name="McLaughlin D.J."/>
            <person name="Morgenstern I."/>
            <person name="Morin E."/>
            <person name="Murat C."/>
            <person name="Nagy L.G."/>
            <person name="Nolan M."/>
            <person name="Ohm R.A."/>
            <person name="Patyshakuliyeva A."/>
            <person name="Rokas A."/>
            <person name="Ruiz-Duenas F.J."/>
            <person name="Sabat G."/>
            <person name="Salamov A."/>
            <person name="Samejima M."/>
            <person name="Schmutz J."/>
            <person name="Slot J.C."/>
            <person name="St John F."/>
            <person name="Stenlid J."/>
            <person name="Sun H."/>
            <person name="Sun S."/>
            <person name="Syed K."/>
            <person name="Tsang A."/>
            <person name="Wiebenga A."/>
            <person name="Young D."/>
            <person name="Pisabarro A."/>
            <person name="Eastwood D.C."/>
            <person name="Martin F."/>
            <person name="Cullen D."/>
            <person name="Grigoriev I.V."/>
            <person name="Hibbett D.S."/>
        </authorList>
    </citation>
    <scope>NUCLEOTIDE SEQUENCE [LARGE SCALE GENOMIC DNA]</scope>
    <source>
        <strain evidence="3">RWD-64-598 SS2</strain>
    </source>
</reference>
<dbReference type="KEGG" id="cput:CONPUDRAFT_167186"/>
<evidence type="ECO:0000313" key="2">
    <source>
        <dbReference type="EMBL" id="EIW78109.1"/>
    </source>
</evidence>
<dbReference type="EMBL" id="JH711582">
    <property type="protein sequence ID" value="EIW78109.1"/>
    <property type="molecule type" value="Genomic_DNA"/>
</dbReference>
<name>A0A5M3MFS0_CONPW</name>
<keyword evidence="3" id="KW-1185">Reference proteome</keyword>
<organism evidence="2 3">
    <name type="scientific">Coniophora puteana (strain RWD-64-598)</name>
    <name type="common">Brown rot fungus</name>
    <dbReference type="NCBI Taxonomy" id="741705"/>
    <lineage>
        <taxon>Eukaryota</taxon>
        <taxon>Fungi</taxon>
        <taxon>Dikarya</taxon>
        <taxon>Basidiomycota</taxon>
        <taxon>Agaricomycotina</taxon>
        <taxon>Agaricomycetes</taxon>
        <taxon>Agaricomycetidae</taxon>
        <taxon>Boletales</taxon>
        <taxon>Coniophorineae</taxon>
        <taxon>Coniophoraceae</taxon>
        <taxon>Coniophora</taxon>
    </lineage>
</organism>
<accession>A0A5M3MFS0</accession>
<dbReference type="RefSeq" id="XP_007771197.1">
    <property type="nucleotide sequence ID" value="XM_007773007.1"/>
</dbReference>
<dbReference type="AlphaFoldDB" id="A0A5M3MFS0"/>
<dbReference type="Proteomes" id="UP000053558">
    <property type="component" value="Unassembled WGS sequence"/>
</dbReference>
<comment type="caution">
    <text evidence="2">The sequence shown here is derived from an EMBL/GenBank/DDBJ whole genome shotgun (WGS) entry which is preliminary data.</text>
</comment>
<proteinExistence type="predicted"/>